<reference evidence="1" key="1">
    <citation type="submission" date="2022-05" db="EMBL/GenBank/DDBJ databases">
        <title>Chromosome-level genome of Chaenocephalus aceratus.</title>
        <authorList>
            <person name="Park H."/>
        </authorList>
    </citation>
    <scope>NUCLEOTIDE SEQUENCE</scope>
    <source>
        <strain evidence="1">KU_202001</strain>
    </source>
</reference>
<name>A0ACB9XWN9_CHAAC</name>
<protein>
    <submittedName>
        <fullName evidence="1">Uncharacterized protein</fullName>
    </submittedName>
</protein>
<sequence>MGKSQSSHRIMIYEQPELGGETMELTDDCPSLNELFNRNDVYSCNVRDGYWIFYELPNYKGRQYLMNPGEYRRFNEWGSTTSRVGSIRRIAM</sequence>
<proteinExistence type="predicted"/>
<organism evidence="1 2">
    <name type="scientific">Chaenocephalus aceratus</name>
    <name type="common">Blackfin icefish</name>
    <name type="synonym">Chaenichthys aceratus</name>
    <dbReference type="NCBI Taxonomy" id="36190"/>
    <lineage>
        <taxon>Eukaryota</taxon>
        <taxon>Metazoa</taxon>
        <taxon>Chordata</taxon>
        <taxon>Craniata</taxon>
        <taxon>Vertebrata</taxon>
        <taxon>Euteleostomi</taxon>
        <taxon>Actinopterygii</taxon>
        <taxon>Neopterygii</taxon>
        <taxon>Teleostei</taxon>
        <taxon>Neoteleostei</taxon>
        <taxon>Acanthomorphata</taxon>
        <taxon>Eupercaria</taxon>
        <taxon>Perciformes</taxon>
        <taxon>Notothenioidei</taxon>
        <taxon>Channichthyidae</taxon>
        <taxon>Chaenocephalus</taxon>
    </lineage>
</organism>
<accession>A0ACB9XWN9</accession>
<gene>
    <name evidence="1" type="ORF">KUCAC02_001334</name>
</gene>
<evidence type="ECO:0000313" key="2">
    <source>
        <dbReference type="Proteomes" id="UP001057452"/>
    </source>
</evidence>
<dbReference type="Proteomes" id="UP001057452">
    <property type="component" value="Chromosome 2"/>
</dbReference>
<comment type="caution">
    <text evidence="1">The sequence shown here is derived from an EMBL/GenBank/DDBJ whole genome shotgun (WGS) entry which is preliminary data.</text>
</comment>
<evidence type="ECO:0000313" key="1">
    <source>
        <dbReference type="EMBL" id="KAI4831813.1"/>
    </source>
</evidence>
<dbReference type="EMBL" id="CM043786">
    <property type="protein sequence ID" value="KAI4831813.1"/>
    <property type="molecule type" value="Genomic_DNA"/>
</dbReference>
<keyword evidence="2" id="KW-1185">Reference proteome</keyword>